<reference evidence="2 3" key="1">
    <citation type="submission" date="2018-08" db="EMBL/GenBank/DDBJ databases">
        <title>Murine metabolic-syndrome-specific gut microbial biobank.</title>
        <authorList>
            <person name="Liu C."/>
        </authorList>
    </citation>
    <scope>NUCLEOTIDE SEQUENCE [LARGE SCALE GENOMIC DNA]</scope>
    <source>
        <strain evidence="2 3">583</strain>
    </source>
</reference>
<feature type="chain" id="PRO_5038909991" description="PepSY domain-containing protein" evidence="1">
    <location>
        <begin position="21"/>
        <end position="92"/>
    </location>
</feature>
<dbReference type="EMBL" id="QXXA01000006">
    <property type="protein sequence ID" value="NBI06383.1"/>
    <property type="molecule type" value="Genomic_DNA"/>
</dbReference>
<name>A0A845R1D4_9CLOT</name>
<keyword evidence="1" id="KW-0732">Signal</keyword>
<proteinExistence type="predicted"/>
<keyword evidence="3" id="KW-1185">Reference proteome</keyword>
<comment type="caution">
    <text evidence="2">The sequence shown here is derived from an EMBL/GenBank/DDBJ whole genome shotgun (WGS) entry which is preliminary data.</text>
</comment>
<accession>A0A845R1D4</accession>
<evidence type="ECO:0000256" key="1">
    <source>
        <dbReference type="SAM" id="SignalP"/>
    </source>
</evidence>
<evidence type="ECO:0008006" key="4">
    <source>
        <dbReference type="Google" id="ProtNLM"/>
    </source>
</evidence>
<dbReference type="PROSITE" id="PS51257">
    <property type="entry name" value="PROKAR_LIPOPROTEIN"/>
    <property type="match status" value="1"/>
</dbReference>
<protein>
    <recommendedName>
        <fullName evidence="4">PepSY domain-containing protein</fullName>
    </recommendedName>
</protein>
<sequence length="92" mass="10708">MKKRLLLIFTITTMTVILLAGCTQIEDEISKEEAQELVIEKHSGNIGNVEIRYIEIKNNKYIVEWENEENLERGIDEVDKKGNVKMIETEIE</sequence>
<evidence type="ECO:0000313" key="2">
    <source>
        <dbReference type="EMBL" id="NBI06383.1"/>
    </source>
</evidence>
<evidence type="ECO:0000313" key="3">
    <source>
        <dbReference type="Proteomes" id="UP000467132"/>
    </source>
</evidence>
<dbReference type="Proteomes" id="UP000467132">
    <property type="component" value="Unassembled WGS sequence"/>
</dbReference>
<organism evidence="2 3">
    <name type="scientific">Senegalia massiliensis</name>
    <dbReference type="NCBI Taxonomy" id="1720316"/>
    <lineage>
        <taxon>Bacteria</taxon>
        <taxon>Bacillati</taxon>
        <taxon>Bacillota</taxon>
        <taxon>Clostridia</taxon>
        <taxon>Eubacteriales</taxon>
        <taxon>Clostridiaceae</taxon>
        <taxon>Senegalia</taxon>
    </lineage>
</organism>
<dbReference type="AlphaFoldDB" id="A0A845R1D4"/>
<dbReference type="OrthoDB" id="2428465at2"/>
<dbReference type="RefSeq" id="WP_160196870.1">
    <property type="nucleotide sequence ID" value="NZ_QXXA01000006.1"/>
</dbReference>
<gene>
    <name evidence="2" type="ORF">D3Z33_05850</name>
</gene>
<feature type="signal peptide" evidence="1">
    <location>
        <begin position="1"/>
        <end position="20"/>
    </location>
</feature>